<dbReference type="AlphaFoldDB" id="A0A6L2NWI4"/>
<name>A0A6L2NWI4_TANCI</name>
<reference evidence="2" key="1">
    <citation type="journal article" date="2019" name="Sci. Rep.">
        <title>Draft genome of Tanacetum cinerariifolium, the natural source of mosquito coil.</title>
        <authorList>
            <person name="Yamashiro T."/>
            <person name="Shiraishi A."/>
            <person name="Satake H."/>
            <person name="Nakayama K."/>
        </authorList>
    </citation>
    <scope>NUCLEOTIDE SEQUENCE</scope>
</reference>
<accession>A0A6L2NWI4</accession>
<evidence type="ECO:0000313" key="2">
    <source>
        <dbReference type="EMBL" id="GEU88944.1"/>
    </source>
</evidence>
<organism evidence="2">
    <name type="scientific">Tanacetum cinerariifolium</name>
    <name type="common">Dalmatian daisy</name>
    <name type="synonym">Chrysanthemum cinerariifolium</name>
    <dbReference type="NCBI Taxonomy" id="118510"/>
    <lineage>
        <taxon>Eukaryota</taxon>
        <taxon>Viridiplantae</taxon>
        <taxon>Streptophyta</taxon>
        <taxon>Embryophyta</taxon>
        <taxon>Tracheophyta</taxon>
        <taxon>Spermatophyta</taxon>
        <taxon>Magnoliopsida</taxon>
        <taxon>eudicotyledons</taxon>
        <taxon>Gunneridae</taxon>
        <taxon>Pentapetalae</taxon>
        <taxon>asterids</taxon>
        <taxon>campanulids</taxon>
        <taxon>Asterales</taxon>
        <taxon>Asteraceae</taxon>
        <taxon>Asteroideae</taxon>
        <taxon>Anthemideae</taxon>
        <taxon>Anthemidinae</taxon>
        <taxon>Tanacetum</taxon>
    </lineage>
</organism>
<feature type="region of interest" description="Disordered" evidence="1">
    <location>
        <begin position="123"/>
        <end position="165"/>
    </location>
</feature>
<sequence>MVPKAVLMKSGLEYINLATQVNIAQTKRIVNSARQMSYLLKTAHSSVKRPTNKKTAFKNSNFNQRANSVRVNNVNTARQKAVVNAVRGNKIVDKCKTGLGYNAVSPPYIGNFMPPKPNLSFITDLDESADKPVASEPVVESSEAKDSADKPKEVRKNNGALIIKD</sequence>
<comment type="caution">
    <text evidence="2">The sequence shown here is derived from an EMBL/GenBank/DDBJ whole genome shotgun (WGS) entry which is preliminary data.</text>
</comment>
<protein>
    <submittedName>
        <fullName evidence="2">Uncharacterized protein</fullName>
    </submittedName>
</protein>
<feature type="compositionally biased region" description="Basic and acidic residues" evidence="1">
    <location>
        <begin position="142"/>
        <end position="156"/>
    </location>
</feature>
<proteinExistence type="predicted"/>
<evidence type="ECO:0000256" key="1">
    <source>
        <dbReference type="SAM" id="MobiDB-lite"/>
    </source>
</evidence>
<gene>
    <name evidence="2" type="ORF">Tci_060922</name>
</gene>
<dbReference type="EMBL" id="BKCJ010009856">
    <property type="protein sequence ID" value="GEU88944.1"/>
    <property type="molecule type" value="Genomic_DNA"/>
</dbReference>